<dbReference type="EMBL" id="JAULSY010000099">
    <property type="protein sequence ID" value="KAK0665920.1"/>
    <property type="molecule type" value="Genomic_DNA"/>
</dbReference>
<dbReference type="SUPFAM" id="SSF52540">
    <property type="entry name" value="P-loop containing nucleoside triphosphate hydrolases"/>
    <property type="match status" value="1"/>
</dbReference>
<dbReference type="AlphaFoldDB" id="A0AA39Z818"/>
<keyword evidence="1 5" id="KW-0347">Helicase</keyword>
<dbReference type="GO" id="GO:0016787">
    <property type="term" value="F:hydrolase activity"/>
    <property type="evidence" value="ECO:0007669"/>
    <property type="project" value="InterPro"/>
</dbReference>
<organism evidence="5 6">
    <name type="scientific">Cercophora samala</name>
    <dbReference type="NCBI Taxonomy" id="330535"/>
    <lineage>
        <taxon>Eukaryota</taxon>
        <taxon>Fungi</taxon>
        <taxon>Dikarya</taxon>
        <taxon>Ascomycota</taxon>
        <taxon>Pezizomycotina</taxon>
        <taxon>Sordariomycetes</taxon>
        <taxon>Sordariomycetidae</taxon>
        <taxon>Sordariales</taxon>
        <taxon>Lasiosphaeriaceae</taxon>
        <taxon>Cercophora</taxon>
    </lineage>
</organism>
<keyword evidence="6" id="KW-1185">Reference proteome</keyword>
<dbReference type="InterPro" id="IPR050742">
    <property type="entry name" value="Helicase_Restrict-Modif_Enz"/>
</dbReference>
<dbReference type="GO" id="GO:0005759">
    <property type="term" value="C:mitochondrial matrix"/>
    <property type="evidence" value="ECO:0007669"/>
    <property type="project" value="TreeGrafter"/>
</dbReference>
<evidence type="ECO:0000259" key="4">
    <source>
        <dbReference type="PROSITE" id="PS51194"/>
    </source>
</evidence>
<dbReference type="CDD" id="cd18799">
    <property type="entry name" value="SF2_C_EcoAI-like"/>
    <property type="match status" value="1"/>
</dbReference>
<sequence>MKRILKTALRLRESPKDPTPSFQLWPSRPFTTTTTRLSEESSSPPPIQLRAYQEECIQAVLTSITQGHKRLGISLATGAGKTVIFTHLINRVTPPNPQATRTLILAHRRELVEQAARHCQSTYPNKTIEIELGNLSATGYADITVASMQSILSKDRLLKFDPSNYKLVLVDEAHHIVAPGYLKILEHMNLRQKHPDSPTLVGVSATFSRSDGLKLGAAIDEIVYHKDYIDMIKDKWLSEVVFTTVESKADLSGVRTKGAGGTGEFETASLSRAVNSPELNDIVIRAWFAKAAPPKRQSTLVFCVDLSHVAALTERFRHHGIDARYVTGDTPAKERAERLEQFKKKEFPVLINCGVFTEGTDIPNIDCVVLARPTRSRNLLIQMIGRGMRLHEGKENCHVIDMVSSLEVGIITTPTLFGLDPDELVADMTGEELTAMAMKRAEKKDTAEERQKRMSEAAMGAEATGQSYQVAFTEYDSVFDLISDAEGEKHIRAISKNTWVQVNPSKYILSTDRDVIRLEREVTKTPGKDGEEGERRTMWKAYVLRALSGGKSPWATPREILRTTDFKDAVHGCDRFAAEFYSPFYISQRMPWRKAPASEGQLKFLNKLRSKLVPLEPGEITRGKAADMITKIKHGAKGRFAELEAERKRRERINMYAEMEMERREMEMVSVGPVAS</sequence>
<dbReference type="Pfam" id="PF04851">
    <property type="entry name" value="ResIII"/>
    <property type="match status" value="1"/>
</dbReference>
<evidence type="ECO:0000256" key="1">
    <source>
        <dbReference type="ARBA" id="ARBA00022806"/>
    </source>
</evidence>
<dbReference type="GO" id="GO:0000403">
    <property type="term" value="F:Y-form DNA binding"/>
    <property type="evidence" value="ECO:0007669"/>
    <property type="project" value="TreeGrafter"/>
</dbReference>
<protein>
    <submittedName>
        <fullName evidence="5">ATP-dependent helicase IRC3</fullName>
    </submittedName>
</protein>
<proteinExistence type="predicted"/>
<dbReference type="GO" id="GO:0032042">
    <property type="term" value="P:mitochondrial DNA metabolic process"/>
    <property type="evidence" value="ECO:0007669"/>
    <property type="project" value="TreeGrafter"/>
</dbReference>
<dbReference type="Proteomes" id="UP001174997">
    <property type="component" value="Unassembled WGS sequence"/>
</dbReference>
<evidence type="ECO:0000313" key="5">
    <source>
        <dbReference type="EMBL" id="KAK0665920.1"/>
    </source>
</evidence>
<evidence type="ECO:0000259" key="3">
    <source>
        <dbReference type="PROSITE" id="PS51192"/>
    </source>
</evidence>
<dbReference type="PROSITE" id="PS51194">
    <property type="entry name" value="HELICASE_CTER"/>
    <property type="match status" value="1"/>
</dbReference>
<dbReference type="InterPro" id="IPR014001">
    <property type="entry name" value="Helicase_ATP-bd"/>
</dbReference>
<comment type="caution">
    <text evidence="5">The sequence shown here is derived from an EMBL/GenBank/DDBJ whole genome shotgun (WGS) entry which is preliminary data.</text>
</comment>
<dbReference type="GO" id="GO:0070125">
    <property type="term" value="P:mitochondrial translational elongation"/>
    <property type="evidence" value="ECO:0007669"/>
    <property type="project" value="TreeGrafter"/>
</dbReference>
<dbReference type="Gene3D" id="3.40.50.300">
    <property type="entry name" value="P-loop containing nucleotide triphosphate hydrolases"/>
    <property type="match status" value="2"/>
</dbReference>
<keyword evidence="1 5" id="KW-0547">Nucleotide-binding</keyword>
<reference evidence="5" key="1">
    <citation type="submission" date="2023-06" db="EMBL/GenBank/DDBJ databases">
        <title>Genome-scale phylogeny and comparative genomics of the fungal order Sordariales.</title>
        <authorList>
            <consortium name="Lawrence Berkeley National Laboratory"/>
            <person name="Hensen N."/>
            <person name="Bonometti L."/>
            <person name="Westerberg I."/>
            <person name="Brannstrom I.O."/>
            <person name="Guillou S."/>
            <person name="Cros-Aarteil S."/>
            <person name="Calhoun S."/>
            <person name="Haridas S."/>
            <person name="Kuo A."/>
            <person name="Mondo S."/>
            <person name="Pangilinan J."/>
            <person name="Riley R."/>
            <person name="Labutti K."/>
            <person name="Andreopoulos B."/>
            <person name="Lipzen A."/>
            <person name="Chen C."/>
            <person name="Yanf M."/>
            <person name="Daum C."/>
            <person name="Ng V."/>
            <person name="Clum A."/>
            <person name="Steindorff A."/>
            <person name="Ohm R."/>
            <person name="Martin F."/>
            <person name="Silar P."/>
            <person name="Natvig D."/>
            <person name="Lalanne C."/>
            <person name="Gautier V."/>
            <person name="Ament-Velasquez S.L."/>
            <person name="Kruys A."/>
            <person name="Hutchinson M.I."/>
            <person name="Powell A.J."/>
            <person name="Barry K."/>
            <person name="Miller A.N."/>
            <person name="Grigoriev I.V."/>
            <person name="Debuchy R."/>
            <person name="Gladieux P."/>
            <person name="Thoren M.H."/>
            <person name="Johannesson H."/>
        </authorList>
    </citation>
    <scope>NUCLEOTIDE SEQUENCE</scope>
    <source>
        <strain evidence="5">CBS 307.81</strain>
    </source>
</reference>
<dbReference type="GO" id="GO:0005524">
    <property type="term" value="F:ATP binding"/>
    <property type="evidence" value="ECO:0007669"/>
    <property type="project" value="InterPro"/>
</dbReference>
<feature type="domain" description="Helicase ATP-binding" evidence="3">
    <location>
        <begin position="62"/>
        <end position="225"/>
    </location>
</feature>
<dbReference type="GO" id="GO:0061749">
    <property type="term" value="F:forked DNA-dependent helicase activity"/>
    <property type="evidence" value="ECO:0007669"/>
    <property type="project" value="TreeGrafter"/>
</dbReference>
<feature type="compositionally biased region" description="Low complexity" evidence="2">
    <location>
        <begin position="26"/>
        <end position="42"/>
    </location>
</feature>
<keyword evidence="1 5" id="KW-0378">Hydrolase</keyword>
<dbReference type="Pfam" id="PF00271">
    <property type="entry name" value="Helicase_C"/>
    <property type="match status" value="1"/>
</dbReference>
<gene>
    <name evidence="5" type="ORF">QBC41DRAFT_326960</name>
</gene>
<dbReference type="PROSITE" id="PS51192">
    <property type="entry name" value="HELICASE_ATP_BIND_1"/>
    <property type="match status" value="1"/>
</dbReference>
<keyword evidence="1 5" id="KW-0067">ATP-binding</keyword>
<evidence type="ECO:0000313" key="6">
    <source>
        <dbReference type="Proteomes" id="UP001174997"/>
    </source>
</evidence>
<evidence type="ECO:0000256" key="2">
    <source>
        <dbReference type="SAM" id="MobiDB-lite"/>
    </source>
</evidence>
<accession>A0AA39Z818</accession>
<dbReference type="CDD" id="cd18032">
    <property type="entry name" value="DEXHc_RE_I_III_res"/>
    <property type="match status" value="1"/>
</dbReference>
<dbReference type="InterPro" id="IPR006935">
    <property type="entry name" value="Helicase/UvrB_N"/>
</dbReference>
<dbReference type="SMART" id="SM00490">
    <property type="entry name" value="HELICc"/>
    <property type="match status" value="1"/>
</dbReference>
<dbReference type="SMART" id="SM00487">
    <property type="entry name" value="DEXDc"/>
    <property type="match status" value="1"/>
</dbReference>
<dbReference type="GO" id="GO:0036121">
    <property type="term" value="F:double-stranded DNA helicase activity"/>
    <property type="evidence" value="ECO:0007669"/>
    <property type="project" value="TreeGrafter"/>
</dbReference>
<dbReference type="PANTHER" id="PTHR47396:SF1">
    <property type="entry name" value="ATP-DEPENDENT HELICASE IRC3-RELATED"/>
    <property type="match status" value="1"/>
</dbReference>
<name>A0AA39Z818_9PEZI</name>
<dbReference type="PANTHER" id="PTHR47396">
    <property type="entry name" value="TYPE I RESTRICTION ENZYME ECOKI R PROTEIN"/>
    <property type="match status" value="1"/>
</dbReference>
<dbReference type="InterPro" id="IPR001650">
    <property type="entry name" value="Helicase_C-like"/>
</dbReference>
<dbReference type="InterPro" id="IPR027417">
    <property type="entry name" value="P-loop_NTPase"/>
</dbReference>
<feature type="region of interest" description="Disordered" evidence="2">
    <location>
        <begin position="12"/>
        <end position="45"/>
    </location>
</feature>
<feature type="domain" description="Helicase C-terminal" evidence="4">
    <location>
        <begin position="283"/>
        <end position="455"/>
    </location>
</feature>